<dbReference type="GO" id="GO:0005634">
    <property type="term" value="C:nucleus"/>
    <property type="evidence" value="ECO:0007669"/>
    <property type="project" value="UniProtKB-SubCell"/>
</dbReference>
<dbReference type="AlphaFoldDB" id="A0AAQ3PZL0"/>
<dbReference type="GO" id="GO:0006357">
    <property type="term" value="P:regulation of transcription by RNA polymerase II"/>
    <property type="evidence" value="ECO:0007669"/>
    <property type="project" value="TreeGrafter"/>
</dbReference>
<protein>
    <recommendedName>
        <fullName evidence="5">CG-1 domain-containing protein</fullName>
    </recommendedName>
</protein>
<evidence type="ECO:0000259" key="5">
    <source>
        <dbReference type="PROSITE" id="PS51437"/>
    </source>
</evidence>
<name>A0AAQ3PZL0_PASNO</name>
<dbReference type="InterPro" id="IPR005559">
    <property type="entry name" value="CG-1_dom"/>
</dbReference>
<feature type="region of interest" description="Disordered" evidence="4">
    <location>
        <begin position="161"/>
        <end position="185"/>
    </location>
</feature>
<evidence type="ECO:0000313" key="7">
    <source>
        <dbReference type="Proteomes" id="UP001341281"/>
    </source>
</evidence>
<feature type="domain" description="CG-1" evidence="5">
    <location>
        <begin position="15"/>
        <end position="141"/>
    </location>
</feature>
<dbReference type="PANTHER" id="PTHR23335">
    <property type="entry name" value="CALMODULIN-BINDING TRANSCRIPTION ACTIVATOR CAMTA"/>
    <property type="match status" value="1"/>
</dbReference>
<reference evidence="6 7" key="1">
    <citation type="submission" date="2024-02" db="EMBL/GenBank/DDBJ databases">
        <title>High-quality chromosome-scale genome assembly of Pensacola bahiagrass (Paspalum notatum Flugge var. saurae).</title>
        <authorList>
            <person name="Vega J.M."/>
            <person name="Podio M."/>
            <person name="Orjuela J."/>
            <person name="Siena L.A."/>
            <person name="Pessino S.C."/>
            <person name="Combes M.C."/>
            <person name="Mariac C."/>
            <person name="Albertini E."/>
            <person name="Pupilli F."/>
            <person name="Ortiz J.P.A."/>
            <person name="Leblanc O."/>
        </authorList>
    </citation>
    <scope>NUCLEOTIDE SEQUENCE [LARGE SCALE GENOMIC DNA]</scope>
    <source>
        <strain evidence="6">R1</strain>
        <tissue evidence="6">Leaf</tissue>
    </source>
</reference>
<accession>A0AAQ3PZL0</accession>
<proteinExistence type="predicted"/>
<evidence type="ECO:0000256" key="1">
    <source>
        <dbReference type="ARBA" id="ARBA00004123"/>
    </source>
</evidence>
<keyword evidence="3" id="KW-0539">Nucleus</keyword>
<evidence type="ECO:0000256" key="2">
    <source>
        <dbReference type="ARBA" id="ARBA00023163"/>
    </source>
</evidence>
<sequence length="219" mass="25440">MAEARRYAIAPQLDIEQILKEAQQRWLRPAEICEILKNYRNFHIAPEPPNTPPSGSLFLFDRKVLRYFRKDCHNWRKKKDGKTVKEAHERLKSGSIDVLHCYYAHGEGNENFQRRSYWMLEEDFMHIVLVHYLEVKGGKSSSRIRLNDTLQAVHIDSPLSLLPSQTTEGESSLSGQASEYEETESAYLKPNSLQQIFIREEPDTTLSLGRNSMKMEVDL</sequence>
<evidence type="ECO:0000256" key="3">
    <source>
        <dbReference type="ARBA" id="ARBA00023242"/>
    </source>
</evidence>
<evidence type="ECO:0000256" key="4">
    <source>
        <dbReference type="SAM" id="MobiDB-lite"/>
    </source>
</evidence>
<gene>
    <name evidence="6" type="ORF">U9M48_006399</name>
</gene>
<dbReference type="EMBL" id="CP144746">
    <property type="protein sequence ID" value="WVZ55777.1"/>
    <property type="molecule type" value="Genomic_DNA"/>
</dbReference>
<feature type="compositionally biased region" description="Polar residues" evidence="4">
    <location>
        <begin position="162"/>
        <end position="177"/>
    </location>
</feature>
<evidence type="ECO:0000313" key="6">
    <source>
        <dbReference type="EMBL" id="WVZ55777.1"/>
    </source>
</evidence>
<organism evidence="6 7">
    <name type="scientific">Paspalum notatum var. saurae</name>
    <dbReference type="NCBI Taxonomy" id="547442"/>
    <lineage>
        <taxon>Eukaryota</taxon>
        <taxon>Viridiplantae</taxon>
        <taxon>Streptophyta</taxon>
        <taxon>Embryophyta</taxon>
        <taxon>Tracheophyta</taxon>
        <taxon>Spermatophyta</taxon>
        <taxon>Magnoliopsida</taxon>
        <taxon>Liliopsida</taxon>
        <taxon>Poales</taxon>
        <taxon>Poaceae</taxon>
        <taxon>PACMAD clade</taxon>
        <taxon>Panicoideae</taxon>
        <taxon>Andropogonodae</taxon>
        <taxon>Paspaleae</taxon>
        <taxon>Paspalinae</taxon>
        <taxon>Paspalum</taxon>
    </lineage>
</organism>
<dbReference type="GO" id="GO:0003712">
    <property type="term" value="F:transcription coregulator activity"/>
    <property type="evidence" value="ECO:0007669"/>
    <property type="project" value="TreeGrafter"/>
</dbReference>
<dbReference type="GO" id="GO:0003690">
    <property type="term" value="F:double-stranded DNA binding"/>
    <property type="evidence" value="ECO:0007669"/>
    <property type="project" value="TreeGrafter"/>
</dbReference>
<keyword evidence="2" id="KW-0804">Transcription</keyword>
<dbReference type="PROSITE" id="PS51437">
    <property type="entry name" value="CG_1"/>
    <property type="match status" value="1"/>
</dbReference>
<dbReference type="PANTHER" id="PTHR23335:SF29">
    <property type="entry name" value="CALMODULIN-BINDING TRANSCRIPTION ACTIVATOR 1"/>
    <property type="match status" value="1"/>
</dbReference>
<keyword evidence="7" id="KW-1185">Reference proteome</keyword>
<dbReference type="Proteomes" id="UP001341281">
    <property type="component" value="Chromosome 02"/>
</dbReference>
<comment type="subcellular location">
    <subcellularLocation>
        <location evidence="1">Nucleus</location>
    </subcellularLocation>
</comment>
<dbReference type="Pfam" id="PF03859">
    <property type="entry name" value="CG-1"/>
    <property type="match status" value="1"/>
</dbReference>
<dbReference type="SMART" id="SM01076">
    <property type="entry name" value="CG-1"/>
    <property type="match status" value="1"/>
</dbReference>